<keyword evidence="6" id="KW-0143">Chaperone</keyword>
<evidence type="ECO:0000313" key="9">
    <source>
        <dbReference type="EMBL" id="GII96758.1"/>
    </source>
</evidence>
<dbReference type="EMBL" id="BOOW01000049">
    <property type="protein sequence ID" value="GII96758.1"/>
    <property type="molecule type" value="Genomic_DNA"/>
</dbReference>
<accession>A0A919RNE8</accession>
<dbReference type="Gene3D" id="3.90.640.10">
    <property type="entry name" value="Actin, Chain A, domain 4"/>
    <property type="match status" value="1"/>
</dbReference>
<evidence type="ECO:0000256" key="4">
    <source>
        <dbReference type="ARBA" id="ARBA00022840"/>
    </source>
</evidence>
<keyword evidence="10" id="KW-1185">Reference proteome</keyword>
<evidence type="ECO:0000256" key="1">
    <source>
        <dbReference type="ARBA" id="ARBA00007381"/>
    </source>
</evidence>
<dbReference type="Proteomes" id="UP000606172">
    <property type="component" value="Unassembled WGS sequence"/>
</dbReference>
<proteinExistence type="inferred from homology"/>
<dbReference type="SUPFAM" id="SSF100920">
    <property type="entry name" value="Heat shock protein 70kD (HSP70), peptide-binding domain"/>
    <property type="match status" value="1"/>
</dbReference>
<comment type="similarity">
    <text evidence="1 7">Belongs to the heat shock protein 70 family.</text>
</comment>
<feature type="region of interest" description="Disordered" evidence="8">
    <location>
        <begin position="446"/>
        <end position="469"/>
    </location>
</feature>
<keyword evidence="2" id="KW-0597">Phosphoprotein</keyword>
<evidence type="ECO:0000256" key="7">
    <source>
        <dbReference type="RuleBase" id="RU003322"/>
    </source>
</evidence>
<dbReference type="InterPro" id="IPR043129">
    <property type="entry name" value="ATPase_NBD"/>
</dbReference>
<dbReference type="PROSITE" id="PS00329">
    <property type="entry name" value="HSP70_2"/>
    <property type="match status" value="1"/>
</dbReference>
<keyword evidence="3 7" id="KW-0547">Nucleotide-binding</keyword>
<keyword evidence="5" id="KW-0346">Stress response</keyword>
<dbReference type="FunFam" id="3.90.640.10:FF:000003">
    <property type="entry name" value="Molecular chaperone DnaK"/>
    <property type="match status" value="1"/>
</dbReference>
<dbReference type="GO" id="GO:0140662">
    <property type="term" value="F:ATP-dependent protein folding chaperone"/>
    <property type="evidence" value="ECO:0007669"/>
    <property type="project" value="InterPro"/>
</dbReference>
<gene>
    <name evidence="9" type="primary">dnaK_3</name>
    <name evidence="9" type="ORF">Ssi02_69890</name>
</gene>
<dbReference type="Gene3D" id="2.60.34.10">
    <property type="entry name" value="Substrate Binding Domain Of DNAk, Chain A, domain 1"/>
    <property type="match status" value="1"/>
</dbReference>
<dbReference type="PRINTS" id="PR00301">
    <property type="entry name" value="HEATSHOCK70"/>
</dbReference>
<dbReference type="Pfam" id="PF00012">
    <property type="entry name" value="HSP70"/>
    <property type="match status" value="3"/>
</dbReference>
<feature type="compositionally biased region" description="Basic and acidic residues" evidence="8">
    <location>
        <begin position="450"/>
        <end position="462"/>
    </location>
</feature>
<reference evidence="9" key="1">
    <citation type="submission" date="2021-01" db="EMBL/GenBank/DDBJ databases">
        <title>Whole genome shotgun sequence of Sinosporangium siamense NBRC 109515.</title>
        <authorList>
            <person name="Komaki H."/>
            <person name="Tamura T."/>
        </authorList>
    </citation>
    <scope>NUCLEOTIDE SEQUENCE</scope>
    <source>
        <strain evidence="9">NBRC 109515</strain>
    </source>
</reference>
<evidence type="ECO:0000256" key="6">
    <source>
        <dbReference type="ARBA" id="ARBA00023186"/>
    </source>
</evidence>
<dbReference type="AlphaFoldDB" id="A0A919RNE8"/>
<dbReference type="InterPro" id="IPR018181">
    <property type="entry name" value="Heat_shock_70_CS"/>
</dbReference>
<dbReference type="CDD" id="cd24029">
    <property type="entry name" value="ASKHA_NBD_HSP70_DnaK_HscA_HscC"/>
    <property type="match status" value="1"/>
</dbReference>
<dbReference type="GO" id="GO:0005524">
    <property type="term" value="F:ATP binding"/>
    <property type="evidence" value="ECO:0007669"/>
    <property type="project" value="UniProtKB-KW"/>
</dbReference>
<dbReference type="InterPro" id="IPR013126">
    <property type="entry name" value="Hsp_70_fam"/>
</dbReference>
<dbReference type="PROSITE" id="PS01036">
    <property type="entry name" value="HSP70_3"/>
    <property type="match status" value="1"/>
</dbReference>
<organism evidence="9 10">
    <name type="scientific">Sinosporangium siamense</name>
    <dbReference type="NCBI Taxonomy" id="1367973"/>
    <lineage>
        <taxon>Bacteria</taxon>
        <taxon>Bacillati</taxon>
        <taxon>Actinomycetota</taxon>
        <taxon>Actinomycetes</taxon>
        <taxon>Streptosporangiales</taxon>
        <taxon>Streptosporangiaceae</taxon>
        <taxon>Sinosporangium</taxon>
    </lineage>
</organism>
<dbReference type="InterPro" id="IPR029047">
    <property type="entry name" value="HSP70_peptide-bd_sf"/>
</dbReference>
<dbReference type="FunFam" id="3.30.420.40:FF:000071">
    <property type="entry name" value="Molecular chaperone DnaK"/>
    <property type="match status" value="1"/>
</dbReference>
<evidence type="ECO:0000313" key="10">
    <source>
        <dbReference type="Proteomes" id="UP000606172"/>
    </source>
</evidence>
<evidence type="ECO:0000256" key="5">
    <source>
        <dbReference type="ARBA" id="ARBA00023016"/>
    </source>
</evidence>
<protein>
    <submittedName>
        <fullName evidence="9">Molecular chaperone DnaK</fullName>
    </submittedName>
</protein>
<dbReference type="PROSITE" id="PS00297">
    <property type="entry name" value="HSP70_1"/>
    <property type="match status" value="1"/>
</dbReference>
<dbReference type="PANTHER" id="PTHR19375">
    <property type="entry name" value="HEAT SHOCK PROTEIN 70KDA"/>
    <property type="match status" value="1"/>
</dbReference>
<keyword evidence="4 7" id="KW-0067">ATP-binding</keyword>
<dbReference type="SUPFAM" id="SSF53067">
    <property type="entry name" value="Actin-like ATPase domain"/>
    <property type="match status" value="2"/>
</dbReference>
<dbReference type="Gene3D" id="3.30.420.40">
    <property type="match status" value="2"/>
</dbReference>
<comment type="caution">
    <text evidence="9">The sequence shown here is derived from an EMBL/GenBank/DDBJ whole genome shotgun (WGS) entry which is preliminary data.</text>
</comment>
<sequence>MKMAVHGIDLGTTYSCIASIDQVGRAEVHRNQEGSDTTPSVVFFETWDNVIVGQTAKDSAAVYPDDVVSLVKRDMGHGTTRTLHGRDYTPEEISAFILRKLVEDVKVTEGAEVCDVVVTVPAYFGAAERDATRKAGRIAGLNVIDIVSEPIAAAITYGVLNPSQDCRILVYDLGGGTFDTTVITLRGGDIEVVCTDGDHELGGTDWDSELVEFLAERFRQEHPEVSDPLDNKQTEQDLRRLAEDLKKTLSSRMKHAVRVMHEGRVTSVEMSRAEFESVTRHLLDRTIAITRRTLETARSRGVTEFDHLVLVGGSSKMPAVAAALEQEFAIVPQLRDPDLAVAKGAALYAFEETYRRLLSSGKREQAEEMALGAGLSATQQMEIEKRTIKTVASRAFGIVTTDKRTRREYVTHLVHANDPLPADVTQTFYTLDDDQRRVAVEVMEQAGSAESDRLDDNNEIGKGDLSIPPNKRAGFPLEVTFTLDPSGLLHVTARENETGERLDLDIQIGGMSEEEVLMSRTSLSAVQVS</sequence>
<evidence type="ECO:0000256" key="8">
    <source>
        <dbReference type="SAM" id="MobiDB-lite"/>
    </source>
</evidence>
<evidence type="ECO:0000256" key="2">
    <source>
        <dbReference type="ARBA" id="ARBA00022553"/>
    </source>
</evidence>
<name>A0A919RNE8_9ACTN</name>
<evidence type="ECO:0000256" key="3">
    <source>
        <dbReference type="ARBA" id="ARBA00022741"/>
    </source>
</evidence>